<dbReference type="AlphaFoldDB" id="A0A9W9UB51"/>
<evidence type="ECO:0000313" key="2">
    <source>
        <dbReference type="Proteomes" id="UP001147695"/>
    </source>
</evidence>
<accession>A0A9W9UB51</accession>
<evidence type="ECO:0000313" key="1">
    <source>
        <dbReference type="EMBL" id="KAJ5329583.1"/>
    </source>
</evidence>
<proteinExistence type="predicted"/>
<comment type="caution">
    <text evidence="1">The sequence shown here is derived from an EMBL/GenBank/DDBJ whole genome shotgun (WGS) entry which is preliminary data.</text>
</comment>
<dbReference type="EMBL" id="JAPZBQ010000005">
    <property type="protein sequence ID" value="KAJ5329583.1"/>
    <property type="molecule type" value="Genomic_DNA"/>
</dbReference>
<protein>
    <submittedName>
        <fullName evidence="1">Uncharacterized protein</fullName>
    </submittedName>
</protein>
<reference evidence="1" key="2">
    <citation type="journal article" date="2023" name="IMA Fungus">
        <title>Comparative genomic study of the Penicillium genus elucidates a diverse pangenome and 15 lateral gene transfer events.</title>
        <authorList>
            <person name="Petersen C."/>
            <person name="Sorensen T."/>
            <person name="Nielsen M.R."/>
            <person name="Sondergaard T.E."/>
            <person name="Sorensen J.L."/>
            <person name="Fitzpatrick D.A."/>
            <person name="Frisvad J.C."/>
            <person name="Nielsen K.L."/>
        </authorList>
    </citation>
    <scope>NUCLEOTIDE SEQUENCE</scope>
    <source>
        <strain evidence="1">IBT 35673</strain>
    </source>
</reference>
<reference evidence="1" key="1">
    <citation type="submission" date="2022-12" db="EMBL/GenBank/DDBJ databases">
        <authorList>
            <person name="Petersen C."/>
        </authorList>
    </citation>
    <scope>NUCLEOTIDE SEQUENCE</scope>
    <source>
        <strain evidence="1">IBT 35673</strain>
    </source>
</reference>
<dbReference type="Proteomes" id="UP001147695">
    <property type="component" value="Unassembled WGS sequence"/>
</dbReference>
<name>A0A9W9UB51_PENBR</name>
<sequence>MMSLDPMSQFVDASRALEEHEWIADLYQRFSVDDDPNDWSFQHSIESSAGTHSTPIRTGGVMNSHDLEQVVKAITCPVSATLCQDQHPLATTNDISVNRTRVYDHGRTRGQKQK</sequence>
<organism evidence="1 2">
    <name type="scientific">Penicillium brevicompactum</name>
    <dbReference type="NCBI Taxonomy" id="5074"/>
    <lineage>
        <taxon>Eukaryota</taxon>
        <taxon>Fungi</taxon>
        <taxon>Dikarya</taxon>
        <taxon>Ascomycota</taxon>
        <taxon>Pezizomycotina</taxon>
        <taxon>Eurotiomycetes</taxon>
        <taxon>Eurotiomycetidae</taxon>
        <taxon>Eurotiales</taxon>
        <taxon>Aspergillaceae</taxon>
        <taxon>Penicillium</taxon>
    </lineage>
</organism>
<gene>
    <name evidence="1" type="ORF">N7452_009973</name>
</gene>